<dbReference type="EMBL" id="PYGB01000007">
    <property type="protein sequence ID" value="PSK85810.1"/>
    <property type="molecule type" value="Genomic_DNA"/>
</dbReference>
<dbReference type="EMBL" id="FWFY01000008">
    <property type="protein sequence ID" value="SLN56849.1"/>
    <property type="molecule type" value="Genomic_DNA"/>
</dbReference>
<evidence type="ECO:0000313" key="4">
    <source>
        <dbReference type="Proteomes" id="UP000240624"/>
    </source>
</evidence>
<dbReference type="OrthoDB" id="111944at2"/>
<dbReference type="Proteomes" id="UP000193495">
    <property type="component" value="Unassembled WGS sequence"/>
</dbReference>
<proteinExistence type="predicted"/>
<reference evidence="2 3" key="1">
    <citation type="submission" date="2017-03" db="EMBL/GenBank/DDBJ databases">
        <authorList>
            <person name="Afonso C.L."/>
            <person name="Miller P.J."/>
            <person name="Scott M.A."/>
            <person name="Spackman E."/>
            <person name="Goraichik I."/>
            <person name="Dimitrov K.M."/>
            <person name="Suarez D.L."/>
            <person name="Swayne D.E."/>
        </authorList>
    </citation>
    <scope>NUCLEOTIDE SEQUENCE [LARGE SCALE GENOMIC DNA]</scope>
    <source>
        <strain evidence="2 3">CECT 8367</strain>
    </source>
</reference>
<name>A0A1X6ZNU4_9RHOB</name>
<dbReference type="AlphaFoldDB" id="A0A1X6ZNU4"/>
<sequence>MIKHASHAVEGRMLDAAGVAGALRRWVPLGATVAENWAREWRILSVARNGATAYPAWQFDQAGLPISAMRDIILSLRPALDAEDMLAWLHAPCAALGDRAPCDVLREDPDAVKAAARQRGAEPTRYPMAG</sequence>
<evidence type="ECO:0000313" key="2">
    <source>
        <dbReference type="EMBL" id="SLN56849.1"/>
    </source>
</evidence>
<gene>
    <name evidence="1" type="ORF">CLV79_10740</name>
    <name evidence="2" type="ORF">LOS8367_02700</name>
</gene>
<accession>A0A1X6ZNU4</accession>
<organism evidence="2 3">
    <name type="scientific">Limimaricola soesokkakensis</name>
    <dbReference type="NCBI Taxonomy" id="1343159"/>
    <lineage>
        <taxon>Bacteria</taxon>
        <taxon>Pseudomonadati</taxon>
        <taxon>Pseudomonadota</taxon>
        <taxon>Alphaproteobacteria</taxon>
        <taxon>Rhodobacterales</taxon>
        <taxon>Paracoccaceae</taxon>
        <taxon>Limimaricola</taxon>
    </lineage>
</organism>
<evidence type="ECO:0000313" key="1">
    <source>
        <dbReference type="EMBL" id="PSK85810.1"/>
    </source>
</evidence>
<protein>
    <recommendedName>
        <fullName evidence="5">Antitoxin Xre/MbcA/ParS-like toxin-binding domain-containing protein</fullName>
    </recommendedName>
</protein>
<evidence type="ECO:0008006" key="5">
    <source>
        <dbReference type="Google" id="ProtNLM"/>
    </source>
</evidence>
<keyword evidence="4" id="KW-1185">Reference proteome</keyword>
<dbReference type="RefSeq" id="WP_085897017.1">
    <property type="nucleotide sequence ID" value="NZ_FWFY01000008.1"/>
</dbReference>
<dbReference type="Proteomes" id="UP000240624">
    <property type="component" value="Unassembled WGS sequence"/>
</dbReference>
<evidence type="ECO:0000313" key="3">
    <source>
        <dbReference type="Proteomes" id="UP000193495"/>
    </source>
</evidence>
<reference evidence="1 4" key="2">
    <citation type="submission" date="2018-03" db="EMBL/GenBank/DDBJ databases">
        <title>Genomic Encyclopedia of Archaeal and Bacterial Type Strains, Phase II (KMG-II): from individual species to whole genera.</title>
        <authorList>
            <person name="Goeker M."/>
        </authorList>
    </citation>
    <scope>NUCLEOTIDE SEQUENCE [LARGE SCALE GENOMIC DNA]</scope>
    <source>
        <strain evidence="1 4">DSM 29956</strain>
    </source>
</reference>